<gene>
    <name evidence="1" type="ORF">SAMN04489726_1088</name>
</gene>
<dbReference type="AlphaFoldDB" id="A0A1G9SDA1"/>
<name>A0A1G9SDA1_ALLAB</name>
<dbReference type="EMBL" id="LT629701">
    <property type="protein sequence ID" value="SDM33463.1"/>
    <property type="molecule type" value="Genomic_DNA"/>
</dbReference>
<proteinExistence type="predicted"/>
<accession>A0A1G9SDA1</accession>
<protein>
    <submittedName>
        <fullName evidence="1">Uncharacterized protein</fullName>
    </submittedName>
</protein>
<evidence type="ECO:0000313" key="2">
    <source>
        <dbReference type="Proteomes" id="UP000183376"/>
    </source>
</evidence>
<reference evidence="1 2" key="1">
    <citation type="submission" date="2016-10" db="EMBL/GenBank/DDBJ databases">
        <authorList>
            <person name="de Groot N.N."/>
        </authorList>
    </citation>
    <scope>NUCLEOTIDE SEQUENCE [LARGE SCALE GENOMIC DNA]</scope>
    <source>
        <strain evidence="1 2">DSM 44149</strain>
    </source>
</reference>
<sequence length="98" mass="10330">MVSRDLRRCSATCPAQYRIDGFGARVVLLPTRCVLGEHVLVATGYTAALTADRVLHVTCGACAVSGVVSQWLLTALEEAARAEFSATAYPSTGSTSPR</sequence>
<organism evidence="1 2">
    <name type="scientific">Allokutzneria albata</name>
    <name type="common">Kibdelosporangium albatum</name>
    <dbReference type="NCBI Taxonomy" id="211114"/>
    <lineage>
        <taxon>Bacteria</taxon>
        <taxon>Bacillati</taxon>
        <taxon>Actinomycetota</taxon>
        <taxon>Actinomycetes</taxon>
        <taxon>Pseudonocardiales</taxon>
        <taxon>Pseudonocardiaceae</taxon>
        <taxon>Allokutzneria</taxon>
    </lineage>
</organism>
<evidence type="ECO:0000313" key="1">
    <source>
        <dbReference type="EMBL" id="SDM33463.1"/>
    </source>
</evidence>
<dbReference type="Proteomes" id="UP000183376">
    <property type="component" value="Chromosome I"/>
</dbReference>
<keyword evidence="2" id="KW-1185">Reference proteome</keyword>
<dbReference type="STRING" id="211114.SAMN04489726_1088"/>